<comment type="caution">
    <text evidence="1">The sequence shown here is derived from an EMBL/GenBank/DDBJ whole genome shotgun (WGS) entry which is preliminary data.</text>
</comment>
<proteinExistence type="predicted"/>
<evidence type="ECO:0000313" key="1">
    <source>
        <dbReference type="EMBL" id="KAI8564328.1"/>
    </source>
</evidence>
<name>A0ACC0PHP2_RHOML</name>
<sequence>MKVPFVHWICVNRRSHLALNEVFYCVETAGGSRTIVVVSTLGATGQHFYKPFSNFVAGFSCLTHLFVIFLKVKDSVVRIKFNIQITDPTVSIEATIFLEVASEVYSITPADAMNGQLALPMLHKLGEPKKCIITLKAYIYNYTGLSQIKFNLHSMSAENLSEAANRSEELLALPPNKKSKKGEHKPSSSTSTPANNNPTKHTPATEETSNSPNKNK</sequence>
<keyword evidence="2" id="KW-1185">Reference proteome</keyword>
<evidence type="ECO:0000313" key="2">
    <source>
        <dbReference type="Proteomes" id="UP001062846"/>
    </source>
</evidence>
<protein>
    <submittedName>
        <fullName evidence="1">Uncharacterized protein</fullName>
    </submittedName>
</protein>
<gene>
    <name evidence="1" type="ORF">RHMOL_Rhmol03G0172000</name>
</gene>
<organism evidence="1 2">
    <name type="scientific">Rhododendron molle</name>
    <name type="common">Chinese azalea</name>
    <name type="synonym">Azalea mollis</name>
    <dbReference type="NCBI Taxonomy" id="49168"/>
    <lineage>
        <taxon>Eukaryota</taxon>
        <taxon>Viridiplantae</taxon>
        <taxon>Streptophyta</taxon>
        <taxon>Embryophyta</taxon>
        <taxon>Tracheophyta</taxon>
        <taxon>Spermatophyta</taxon>
        <taxon>Magnoliopsida</taxon>
        <taxon>eudicotyledons</taxon>
        <taxon>Gunneridae</taxon>
        <taxon>Pentapetalae</taxon>
        <taxon>asterids</taxon>
        <taxon>Ericales</taxon>
        <taxon>Ericaceae</taxon>
        <taxon>Ericoideae</taxon>
        <taxon>Rhodoreae</taxon>
        <taxon>Rhododendron</taxon>
    </lineage>
</organism>
<dbReference type="EMBL" id="CM046390">
    <property type="protein sequence ID" value="KAI8564328.1"/>
    <property type="molecule type" value="Genomic_DNA"/>
</dbReference>
<dbReference type="Proteomes" id="UP001062846">
    <property type="component" value="Chromosome 3"/>
</dbReference>
<accession>A0ACC0PHP2</accession>
<reference evidence="1" key="1">
    <citation type="submission" date="2022-02" db="EMBL/GenBank/DDBJ databases">
        <title>Plant Genome Project.</title>
        <authorList>
            <person name="Zhang R.-G."/>
        </authorList>
    </citation>
    <scope>NUCLEOTIDE SEQUENCE</scope>
    <source>
        <strain evidence="1">AT1</strain>
    </source>
</reference>